<dbReference type="PANTHER" id="PTHR28005:SF1">
    <property type="entry name" value="AUTOPHAGY-RELATED PROTEIN 17"/>
    <property type="match status" value="1"/>
</dbReference>
<dbReference type="GO" id="GO:1990316">
    <property type="term" value="C:Atg1/ULK1 kinase complex"/>
    <property type="evidence" value="ECO:0007669"/>
    <property type="project" value="TreeGrafter"/>
</dbReference>
<feature type="compositionally biased region" description="Polar residues" evidence="8">
    <location>
        <begin position="565"/>
        <end position="574"/>
    </location>
</feature>
<gene>
    <name evidence="10" type="ORF">P8C59_000830</name>
</gene>
<keyword evidence="3 6" id="KW-0963">Cytoplasm</keyword>
<dbReference type="GO" id="GO:0000422">
    <property type="term" value="P:autophagy of mitochondrion"/>
    <property type="evidence" value="ECO:0007669"/>
    <property type="project" value="TreeGrafter"/>
</dbReference>
<reference evidence="10" key="1">
    <citation type="journal article" date="2023" name="Mol. Plant Microbe Interact.">
        <title>Elucidating the Obligate Nature and Biological Capacity of an Invasive Fungal Corn Pathogen.</title>
        <authorList>
            <person name="MacCready J.S."/>
            <person name="Roggenkamp E.M."/>
            <person name="Gdanetz K."/>
            <person name="Chilvers M.I."/>
        </authorList>
    </citation>
    <scope>NUCLEOTIDE SEQUENCE</scope>
    <source>
        <strain evidence="10">PM02</strain>
    </source>
</reference>
<evidence type="ECO:0000256" key="2">
    <source>
        <dbReference type="ARBA" id="ARBA00013806"/>
    </source>
</evidence>
<evidence type="ECO:0000256" key="3">
    <source>
        <dbReference type="ARBA" id="ARBA00022490"/>
    </source>
</evidence>
<dbReference type="AlphaFoldDB" id="A0AAD9M709"/>
<organism evidence="10 11">
    <name type="scientific">Phyllachora maydis</name>
    <dbReference type="NCBI Taxonomy" id="1825666"/>
    <lineage>
        <taxon>Eukaryota</taxon>
        <taxon>Fungi</taxon>
        <taxon>Dikarya</taxon>
        <taxon>Ascomycota</taxon>
        <taxon>Pezizomycotina</taxon>
        <taxon>Sordariomycetes</taxon>
        <taxon>Sordariomycetidae</taxon>
        <taxon>Phyllachorales</taxon>
        <taxon>Phyllachoraceae</taxon>
        <taxon>Phyllachora</taxon>
    </lineage>
</organism>
<keyword evidence="11" id="KW-1185">Reference proteome</keyword>
<dbReference type="GO" id="GO:0034045">
    <property type="term" value="C:phagophore assembly site membrane"/>
    <property type="evidence" value="ECO:0007669"/>
    <property type="project" value="UniProtKB-SubCell"/>
</dbReference>
<evidence type="ECO:0000256" key="7">
    <source>
        <dbReference type="SAM" id="Coils"/>
    </source>
</evidence>
<evidence type="ECO:0000256" key="5">
    <source>
        <dbReference type="ARBA" id="ARBA00023136"/>
    </source>
</evidence>
<sequence>MASSSQASSASRSTRSGRPPSVAGPAAPAPAPAFAAAVAATATAHSPSPGPTWEHFDPTDDVPVEVLVEHLLAAKRSLSSITLVLRANEIETSARRLHEEAVILSAQTAFLRRGVAEQVRVLRALRRGMGRAYDAGRREFKQLIKTLDAANARLEQTMDMLRHTIVDPVFRPPGEDPKCLLDFVDETTVDRMRDALKESIGELQAAQTSFDGDLLRFDTDIRTLNKTTSACESSQSPFHWSTGGGHGSAYQPIPHLLADLTDHSHAMAEHLTSLNRHFDMCVQAVRATEGGAALARRKAAEGDDAASENGVSISGVIGSVSASASASAHTDAPHRHLDVLPSAAARAEIAQVVVQDAPEVAEVVAELEAVLARMEADFGTLRAQAGRIRAAFAATLAAFHALEDVGARLAGYAAAEAEFAARWAAEKDLVGDRLGEMDELRRFYEGYAGAYDSLRLEAERRRAVEAKIAATWRKARDAVDRLVERDRRERDAFRHEVGEYLPTDLWSGMQAPPRRWAVVPVEPPGEGPGSGASSHAGNTAGLKAARPGAEEERAAPKRRVARASGSMSGSFAGR</sequence>
<comment type="caution">
    <text evidence="10">The sequence shown here is derived from an EMBL/GenBank/DDBJ whole genome shotgun (WGS) entry which is preliminary data.</text>
</comment>
<dbReference type="GO" id="GO:0060090">
    <property type="term" value="F:molecular adaptor activity"/>
    <property type="evidence" value="ECO:0007669"/>
    <property type="project" value="TreeGrafter"/>
</dbReference>
<evidence type="ECO:0000256" key="8">
    <source>
        <dbReference type="SAM" id="MobiDB-lite"/>
    </source>
</evidence>
<dbReference type="EMBL" id="JAQQPM010000001">
    <property type="protein sequence ID" value="KAK2067064.1"/>
    <property type="molecule type" value="Genomic_DNA"/>
</dbReference>
<protein>
    <recommendedName>
        <fullName evidence="2 6">Autophagy-related protein 17</fullName>
    </recommendedName>
</protein>
<evidence type="ECO:0000256" key="6">
    <source>
        <dbReference type="RuleBase" id="RU368080"/>
    </source>
</evidence>
<dbReference type="GO" id="GO:0000045">
    <property type="term" value="P:autophagosome assembly"/>
    <property type="evidence" value="ECO:0007669"/>
    <property type="project" value="TreeGrafter"/>
</dbReference>
<feature type="domain" description="Autophagy protein ATG17-like" evidence="9">
    <location>
        <begin position="77"/>
        <end position="501"/>
    </location>
</feature>
<evidence type="ECO:0000256" key="4">
    <source>
        <dbReference type="ARBA" id="ARBA00023006"/>
    </source>
</evidence>
<keyword evidence="5" id="KW-0472">Membrane</keyword>
<dbReference type="Proteomes" id="UP001217918">
    <property type="component" value="Unassembled WGS sequence"/>
</dbReference>
<dbReference type="InterPro" id="IPR007240">
    <property type="entry name" value="Atg17"/>
</dbReference>
<keyword evidence="7" id="KW-0175">Coiled coil</keyword>
<evidence type="ECO:0000313" key="10">
    <source>
        <dbReference type="EMBL" id="KAK2067064.1"/>
    </source>
</evidence>
<evidence type="ECO:0000256" key="1">
    <source>
        <dbReference type="ARBA" id="ARBA00006259"/>
    </source>
</evidence>
<feature type="region of interest" description="Disordered" evidence="8">
    <location>
        <begin position="1"/>
        <end position="57"/>
    </location>
</feature>
<comment type="subcellular location">
    <subcellularLocation>
        <location evidence="6">Cytoplasm</location>
    </subcellularLocation>
    <subcellularLocation>
        <location evidence="6">Preautophagosomal structure membrane</location>
        <topology evidence="6">Peripheral membrane protein</topology>
    </subcellularLocation>
</comment>
<feature type="region of interest" description="Disordered" evidence="8">
    <location>
        <begin position="519"/>
        <end position="574"/>
    </location>
</feature>
<proteinExistence type="inferred from homology"/>
<feature type="coiled-coil region" evidence="7">
    <location>
        <begin position="137"/>
        <end position="164"/>
    </location>
</feature>
<evidence type="ECO:0000259" key="9">
    <source>
        <dbReference type="Pfam" id="PF04108"/>
    </source>
</evidence>
<evidence type="ECO:0000313" key="11">
    <source>
        <dbReference type="Proteomes" id="UP001217918"/>
    </source>
</evidence>
<comment type="function">
    <text evidence="6">Autophagy-specific protein that functions in response to autophagy-inducing signals as a scaffold to recruit other ATG proteins to organize preautophagosomal structure (PAS) formation. Modulates the timing and magnitude of the autophagy response, such as the size of the sequestering vesicles. Plays particularly a role in pexophagy and nucleophagy.</text>
</comment>
<dbReference type="InterPro" id="IPR045326">
    <property type="entry name" value="ATG17-like_dom"/>
</dbReference>
<name>A0AAD9M709_9PEZI</name>
<feature type="compositionally biased region" description="Low complexity" evidence="8">
    <location>
        <begin position="1"/>
        <end position="47"/>
    </location>
</feature>
<dbReference type="PANTHER" id="PTHR28005">
    <property type="entry name" value="AUTOPHAGY-RELATED PROTEIN 17"/>
    <property type="match status" value="1"/>
</dbReference>
<keyword evidence="4 6" id="KW-0072">Autophagy</keyword>
<dbReference type="Pfam" id="PF04108">
    <property type="entry name" value="ATG17_like"/>
    <property type="match status" value="1"/>
</dbReference>
<accession>A0AAD9M709</accession>
<dbReference type="GO" id="GO:0030295">
    <property type="term" value="F:protein kinase activator activity"/>
    <property type="evidence" value="ECO:0007669"/>
    <property type="project" value="TreeGrafter"/>
</dbReference>
<dbReference type="GO" id="GO:0034727">
    <property type="term" value="P:piecemeal microautophagy of the nucleus"/>
    <property type="evidence" value="ECO:0007669"/>
    <property type="project" value="TreeGrafter"/>
</dbReference>
<comment type="similarity">
    <text evidence="1 6">Belongs to the ATG17 family.</text>
</comment>